<dbReference type="InterPro" id="IPR036271">
    <property type="entry name" value="Tet_transcr_reg_TetR-rel_C_sf"/>
</dbReference>
<dbReference type="Pfam" id="PF00440">
    <property type="entry name" value="TetR_N"/>
    <property type="match status" value="1"/>
</dbReference>
<keyword evidence="3" id="KW-0804">Transcription</keyword>
<organism evidence="6 7">
    <name type="scientific">Plasticicumulans lactativorans</name>
    <dbReference type="NCBI Taxonomy" id="1133106"/>
    <lineage>
        <taxon>Bacteria</taxon>
        <taxon>Pseudomonadati</taxon>
        <taxon>Pseudomonadota</taxon>
        <taxon>Gammaproteobacteria</taxon>
        <taxon>Candidatus Competibacteraceae</taxon>
        <taxon>Plasticicumulans</taxon>
    </lineage>
</organism>
<dbReference type="AlphaFoldDB" id="A0A4R2LSM9"/>
<accession>A0A4R2LSM9</accession>
<dbReference type="PROSITE" id="PS50977">
    <property type="entry name" value="HTH_TETR_2"/>
    <property type="match status" value="1"/>
</dbReference>
<dbReference type="EMBL" id="SLWY01000004">
    <property type="protein sequence ID" value="TCO82768.1"/>
    <property type="molecule type" value="Genomic_DNA"/>
</dbReference>
<name>A0A4R2LSM9_9GAMM</name>
<dbReference type="Gene3D" id="1.10.357.10">
    <property type="entry name" value="Tetracycline Repressor, domain 2"/>
    <property type="match status" value="1"/>
</dbReference>
<dbReference type="RefSeq" id="WP_132539326.1">
    <property type="nucleotide sequence ID" value="NZ_SLWY01000004.1"/>
</dbReference>
<dbReference type="GO" id="GO:0003700">
    <property type="term" value="F:DNA-binding transcription factor activity"/>
    <property type="evidence" value="ECO:0007669"/>
    <property type="project" value="TreeGrafter"/>
</dbReference>
<evidence type="ECO:0000259" key="5">
    <source>
        <dbReference type="PROSITE" id="PS50977"/>
    </source>
</evidence>
<comment type="caution">
    <text evidence="6">The sequence shown here is derived from an EMBL/GenBank/DDBJ whole genome shotgun (WGS) entry which is preliminary data.</text>
</comment>
<feature type="domain" description="HTH tetR-type" evidence="5">
    <location>
        <begin position="14"/>
        <end position="74"/>
    </location>
</feature>
<evidence type="ECO:0000313" key="7">
    <source>
        <dbReference type="Proteomes" id="UP000295765"/>
    </source>
</evidence>
<evidence type="ECO:0000256" key="4">
    <source>
        <dbReference type="PROSITE-ProRule" id="PRU00335"/>
    </source>
</evidence>
<evidence type="ECO:0000256" key="1">
    <source>
        <dbReference type="ARBA" id="ARBA00023015"/>
    </source>
</evidence>
<evidence type="ECO:0000313" key="6">
    <source>
        <dbReference type="EMBL" id="TCO82768.1"/>
    </source>
</evidence>
<dbReference type="GO" id="GO:0000976">
    <property type="term" value="F:transcription cis-regulatory region binding"/>
    <property type="evidence" value="ECO:0007669"/>
    <property type="project" value="TreeGrafter"/>
</dbReference>
<dbReference type="InterPro" id="IPR009057">
    <property type="entry name" value="Homeodomain-like_sf"/>
</dbReference>
<dbReference type="FunFam" id="1.10.10.60:FF:000141">
    <property type="entry name" value="TetR family transcriptional regulator"/>
    <property type="match status" value="1"/>
</dbReference>
<evidence type="ECO:0000256" key="3">
    <source>
        <dbReference type="ARBA" id="ARBA00023163"/>
    </source>
</evidence>
<reference evidence="6 7" key="1">
    <citation type="submission" date="2019-03" db="EMBL/GenBank/DDBJ databases">
        <title>Genomic Encyclopedia of Type Strains, Phase IV (KMG-IV): sequencing the most valuable type-strain genomes for metagenomic binning, comparative biology and taxonomic classification.</title>
        <authorList>
            <person name="Goeker M."/>
        </authorList>
    </citation>
    <scope>NUCLEOTIDE SEQUENCE [LARGE SCALE GENOMIC DNA]</scope>
    <source>
        <strain evidence="6 7">DSM 25287</strain>
    </source>
</reference>
<sequence>MNEAPSGRRERKRQQTADAIVQAARELFAEQGYAATTMEQIAARADVAKGTLYAHFPVKEAILGDYMRAELRAGEAQLAPRLAAAADTRARLDTLFACAAAWLEPHRELLGPHIAYRLGHLRIDAPDPAQRSGLDAIIGRILGAGQAAGEVRGDIAVPVLAAQLEFAYLSVLLRWLAAPPGFDLPAALTEMLSLFLDGAGVRDER</sequence>
<dbReference type="SUPFAM" id="SSF46689">
    <property type="entry name" value="Homeodomain-like"/>
    <property type="match status" value="1"/>
</dbReference>
<keyword evidence="1" id="KW-0805">Transcription regulation</keyword>
<proteinExistence type="predicted"/>
<keyword evidence="7" id="KW-1185">Reference proteome</keyword>
<dbReference type="PANTHER" id="PTHR30055:SF234">
    <property type="entry name" value="HTH-TYPE TRANSCRIPTIONAL REGULATOR BETI"/>
    <property type="match status" value="1"/>
</dbReference>
<evidence type="ECO:0000256" key="2">
    <source>
        <dbReference type="ARBA" id="ARBA00023125"/>
    </source>
</evidence>
<feature type="DNA-binding region" description="H-T-H motif" evidence="4">
    <location>
        <begin position="37"/>
        <end position="56"/>
    </location>
</feature>
<dbReference type="SUPFAM" id="SSF48498">
    <property type="entry name" value="Tetracyclin repressor-like, C-terminal domain"/>
    <property type="match status" value="1"/>
</dbReference>
<keyword evidence="2 4" id="KW-0238">DNA-binding</keyword>
<dbReference type="PANTHER" id="PTHR30055">
    <property type="entry name" value="HTH-TYPE TRANSCRIPTIONAL REGULATOR RUTR"/>
    <property type="match status" value="1"/>
</dbReference>
<protein>
    <submittedName>
        <fullName evidence="6">TetR family transcriptional regulator</fullName>
    </submittedName>
</protein>
<dbReference type="Proteomes" id="UP000295765">
    <property type="component" value="Unassembled WGS sequence"/>
</dbReference>
<gene>
    <name evidence="6" type="ORF">EV699_104160</name>
</gene>
<dbReference type="InterPro" id="IPR050109">
    <property type="entry name" value="HTH-type_TetR-like_transc_reg"/>
</dbReference>
<dbReference type="InterPro" id="IPR001647">
    <property type="entry name" value="HTH_TetR"/>
</dbReference>
<dbReference type="PRINTS" id="PR00455">
    <property type="entry name" value="HTHTETR"/>
</dbReference>
<dbReference type="OrthoDB" id="8535430at2"/>